<protein>
    <submittedName>
        <fullName evidence="1">Uncharacterized protein</fullName>
    </submittedName>
</protein>
<accession>A0A1G6PRG0</accession>
<dbReference type="EMBL" id="FMZQ01000007">
    <property type="protein sequence ID" value="SDC82669.1"/>
    <property type="molecule type" value="Genomic_DNA"/>
</dbReference>
<dbReference type="GeneID" id="57609151"/>
<dbReference type="RefSeq" id="WP_017362216.1">
    <property type="nucleotide sequence ID" value="NZ_FMZQ01000007.1"/>
</dbReference>
<sequence>MKAIVGWQRVRAGRYRHESGAQVYHAAAQGSEWVAELPTGEVVSGLQSMQDAMHCAQQHDGGQVQPARNIA</sequence>
<organism evidence="1 2">
    <name type="scientific">Ectopseudomonas chengduensis</name>
    <dbReference type="NCBI Taxonomy" id="489632"/>
    <lineage>
        <taxon>Bacteria</taxon>
        <taxon>Pseudomonadati</taxon>
        <taxon>Pseudomonadota</taxon>
        <taxon>Gammaproteobacteria</taxon>
        <taxon>Pseudomonadales</taxon>
        <taxon>Pseudomonadaceae</taxon>
        <taxon>Ectopseudomonas</taxon>
    </lineage>
</organism>
<proteinExistence type="predicted"/>
<dbReference type="Proteomes" id="UP000199467">
    <property type="component" value="Unassembled WGS sequence"/>
</dbReference>
<gene>
    <name evidence="1" type="ORF">SAMN05216576_10758</name>
</gene>
<name>A0A1G6PRG0_9GAMM</name>
<keyword evidence="2" id="KW-1185">Reference proteome</keyword>
<evidence type="ECO:0000313" key="2">
    <source>
        <dbReference type="Proteomes" id="UP000199467"/>
    </source>
</evidence>
<evidence type="ECO:0000313" key="1">
    <source>
        <dbReference type="EMBL" id="SDC82669.1"/>
    </source>
</evidence>
<reference evidence="2" key="1">
    <citation type="submission" date="2016-10" db="EMBL/GenBank/DDBJ databases">
        <authorList>
            <person name="Varghese N."/>
            <person name="Submissions S."/>
        </authorList>
    </citation>
    <scope>NUCLEOTIDE SEQUENCE [LARGE SCALE GENOMIC DNA]</scope>
    <source>
        <strain evidence="2">DSM 26382</strain>
    </source>
</reference>
<dbReference type="AlphaFoldDB" id="A0A1G6PRG0"/>